<name>A0A218VBJ4_9PASE</name>
<evidence type="ECO:0000313" key="1">
    <source>
        <dbReference type="EMBL" id="OWK63415.1"/>
    </source>
</evidence>
<gene>
    <name evidence="1" type="ORF">RLOC_00007274</name>
</gene>
<keyword evidence="2" id="KW-1185">Reference proteome</keyword>
<dbReference type="EMBL" id="MUZQ01000012">
    <property type="protein sequence ID" value="OWK63415.1"/>
    <property type="molecule type" value="Genomic_DNA"/>
</dbReference>
<organism evidence="1 2">
    <name type="scientific">Lonchura striata</name>
    <name type="common">white-rumped munia</name>
    <dbReference type="NCBI Taxonomy" id="40157"/>
    <lineage>
        <taxon>Eukaryota</taxon>
        <taxon>Metazoa</taxon>
        <taxon>Chordata</taxon>
        <taxon>Craniata</taxon>
        <taxon>Vertebrata</taxon>
        <taxon>Euteleostomi</taxon>
        <taxon>Archelosauria</taxon>
        <taxon>Archosauria</taxon>
        <taxon>Dinosauria</taxon>
        <taxon>Saurischia</taxon>
        <taxon>Theropoda</taxon>
        <taxon>Coelurosauria</taxon>
        <taxon>Aves</taxon>
        <taxon>Neognathae</taxon>
        <taxon>Neoaves</taxon>
        <taxon>Telluraves</taxon>
        <taxon>Australaves</taxon>
        <taxon>Passeriformes</taxon>
        <taxon>Passeroidea</taxon>
        <taxon>Estrildidae</taxon>
        <taxon>Estrildinae</taxon>
        <taxon>Lonchura</taxon>
    </lineage>
</organism>
<dbReference type="Proteomes" id="UP000197619">
    <property type="component" value="Unassembled WGS sequence"/>
</dbReference>
<accession>A0A218VBJ4</accession>
<proteinExistence type="predicted"/>
<protein>
    <submittedName>
        <fullName evidence="1">Uncharacterized protein</fullName>
    </submittedName>
</protein>
<dbReference type="AlphaFoldDB" id="A0A218VBJ4"/>
<comment type="caution">
    <text evidence="1">The sequence shown here is derived from an EMBL/GenBank/DDBJ whole genome shotgun (WGS) entry which is preliminary data.</text>
</comment>
<evidence type="ECO:0000313" key="2">
    <source>
        <dbReference type="Proteomes" id="UP000197619"/>
    </source>
</evidence>
<reference evidence="1 2" key="1">
    <citation type="submission" date="2017-05" db="EMBL/GenBank/DDBJ databases">
        <title>Genome of assembly of the Bengalese finch, Lonchura striata domestica.</title>
        <authorList>
            <person name="Colquitt B.M."/>
            <person name="Brainard M.S."/>
        </authorList>
    </citation>
    <scope>NUCLEOTIDE SEQUENCE [LARGE SCALE GENOMIC DNA]</scope>
    <source>
        <strain evidence="1">White83orange57</strain>
    </source>
</reference>
<sequence length="128" mass="14753">MLNRTFLLSGMKGCYLSHAKRELRAMNIWLLLSALVYLRRYLSTSTREQGSSKTHIFYAVEIDGDSNTASFLAKQHGMQFISKPVRLEHDVYESNFQQREALSQIHLKGEVGEYQTAHYRDMHAASPK</sequence>